<evidence type="ECO:0000313" key="2">
    <source>
        <dbReference type="EMBL" id="MBS5332289.1"/>
    </source>
</evidence>
<keyword evidence="1" id="KW-0732">Signal</keyword>
<dbReference type="EMBL" id="JAGZGG010000014">
    <property type="protein sequence ID" value="MBS5332289.1"/>
    <property type="molecule type" value="Genomic_DNA"/>
</dbReference>
<dbReference type="PROSITE" id="PS51257">
    <property type="entry name" value="PROKAR_LIPOPROTEIN"/>
    <property type="match status" value="1"/>
</dbReference>
<comment type="caution">
    <text evidence="2">The sequence shown here is derived from an EMBL/GenBank/DDBJ whole genome shotgun (WGS) entry which is preliminary data.</text>
</comment>
<protein>
    <submittedName>
        <fullName evidence="2">Uncharacterized protein</fullName>
    </submittedName>
</protein>
<proteinExistence type="predicted"/>
<organism evidence="2 3">
    <name type="scientific">Subdoligranulum variabile</name>
    <dbReference type="NCBI Taxonomy" id="214851"/>
    <lineage>
        <taxon>Bacteria</taxon>
        <taxon>Bacillati</taxon>
        <taxon>Bacillota</taxon>
        <taxon>Clostridia</taxon>
        <taxon>Eubacteriales</taxon>
        <taxon>Oscillospiraceae</taxon>
        <taxon>Subdoligranulum</taxon>
    </lineage>
</organism>
<evidence type="ECO:0000313" key="3">
    <source>
        <dbReference type="Proteomes" id="UP000759273"/>
    </source>
</evidence>
<gene>
    <name evidence="2" type="ORF">KHY36_07165</name>
</gene>
<feature type="signal peptide" evidence="1">
    <location>
        <begin position="1"/>
        <end position="20"/>
    </location>
</feature>
<reference evidence="2" key="1">
    <citation type="submission" date="2021-02" db="EMBL/GenBank/DDBJ databases">
        <title>Infant gut strain persistence is associated with maternal origin, phylogeny, and functional potential including surface adhesion and iron acquisition.</title>
        <authorList>
            <person name="Lou Y.C."/>
        </authorList>
    </citation>
    <scope>NUCLEOTIDE SEQUENCE</scope>
    <source>
        <strain evidence="2">L3_101_000M1_dasL3_101_000M1_concoct_87</strain>
    </source>
</reference>
<accession>A0A943DCF2</accession>
<dbReference type="Proteomes" id="UP000759273">
    <property type="component" value="Unassembled WGS sequence"/>
</dbReference>
<feature type="chain" id="PRO_5039633501" evidence="1">
    <location>
        <begin position="21"/>
        <end position="529"/>
    </location>
</feature>
<evidence type="ECO:0000256" key="1">
    <source>
        <dbReference type="SAM" id="SignalP"/>
    </source>
</evidence>
<dbReference type="AlphaFoldDB" id="A0A943DCF2"/>
<sequence length="529" mass="58992">MNCIQKMLAAALGCVLSALLLTGCGEKEEPVNITLANHSGHGITSISITPSTSDEWDTELVDGIFQSGEMMEVSLGSYKPSELPDFNILVYNEESYVLYDNDVDEVDFTIHDGDYVVFLSPDGDDSIVVCTSEEYDNLYAGDGENAPTGYTAEELGQTGGMSGFSGCWKLENAPFYFVINDNYEWIAVNLYGEQVGPGYVVSEDDCIMLCMEDDTELVSLWQTANGDLSDANGNTLTASEYIMLLPTPDDELNQTACFPGSFTNVSIKYPIQMEAHEHPNVDNSLSFNAVMEDGTDDYYSNIVIAFQPISGYDSYMEKGAASAKPYMVKMLDDFMKGMYGDKLIQSFGSDFKDNGDYYSLTGYMWLDGSIFSDGPSQPVRGCMEVRYYGPTGYALVATTIALEGRIHNYFEICNNMLETISYTAGWSTAPKPVPTQATYSGDTGDYGTPYYWYDEDGDVWYWNGYENEFISYGSDGYIDDDSGEYMESNDAGWDYSDEYYDDYDPWSDPGDGWDDYSYDDEGWGDYFDE</sequence>
<name>A0A943DCF2_9FIRM</name>